<dbReference type="Pfam" id="PF16074">
    <property type="entry name" value="PilW"/>
    <property type="match status" value="1"/>
</dbReference>
<accession>A0A0R0CBF4</accession>
<evidence type="ECO:0000256" key="1">
    <source>
        <dbReference type="SAM" id="Phobius"/>
    </source>
</evidence>
<dbReference type="Proteomes" id="UP000051863">
    <property type="component" value="Unassembled WGS sequence"/>
</dbReference>
<gene>
    <name evidence="2" type="ORF">ABB27_13795</name>
</gene>
<dbReference type="AlphaFoldDB" id="A0A0R0CBF4"/>
<dbReference type="InterPro" id="IPR032092">
    <property type="entry name" value="PilW"/>
</dbReference>
<dbReference type="EMBL" id="LDJJ01000047">
    <property type="protein sequence ID" value="KRG66443.1"/>
    <property type="molecule type" value="Genomic_DNA"/>
</dbReference>
<keyword evidence="1" id="KW-0472">Membrane</keyword>
<evidence type="ECO:0000313" key="3">
    <source>
        <dbReference type="Proteomes" id="UP000051863"/>
    </source>
</evidence>
<evidence type="ECO:0008006" key="4">
    <source>
        <dbReference type="Google" id="ProtNLM"/>
    </source>
</evidence>
<feature type="transmembrane region" description="Helical" evidence="1">
    <location>
        <begin position="12"/>
        <end position="35"/>
    </location>
</feature>
<name>A0A0R0CBF4_9GAMM</name>
<keyword evidence="1" id="KW-0812">Transmembrane</keyword>
<keyword evidence="3" id="KW-1185">Reference proteome</keyword>
<comment type="caution">
    <text evidence="2">The sequence shown here is derived from an EMBL/GenBank/DDBJ whole genome shotgun (WGS) entry which is preliminary data.</text>
</comment>
<evidence type="ECO:0000313" key="2">
    <source>
        <dbReference type="EMBL" id="KRG66443.1"/>
    </source>
</evidence>
<dbReference type="GO" id="GO:0043683">
    <property type="term" value="P:type IV pilus assembly"/>
    <property type="evidence" value="ECO:0007669"/>
    <property type="project" value="InterPro"/>
</dbReference>
<protein>
    <recommendedName>
        <fullName evidence="4">Pilus assembly protein PilW</fullName>
    </recommendedName>
</protein>
<keyword evidence="1" id="KW-1133">Transmembrane helix</keyword>
<reference evidence="2 3" key="1">
    <citation type="submission" date="2015-05" db="EMBL/GenBank/DDBJ databases">
        <title>Genome sequencing and analysis of members of genus Stenotrophomonas.</title>
        <authorList>
            <person name="Patil P.P."/>
            <person name="Midha S."/>
            <person name="Patil P.B."/>
        </authorList>
    </citation>
    <scope>NUCLEOTIDE SEQUENCE [LARGE SCALE GENOMIC DNA]</scope>
    <source>
        <strain evidence="2 3">DSM 18941</strain>
    </source>
</reference>
<dbReference type="RefSeq" id="WP_057629350.1">
    <property type="nucleotide sequence ID" value="NZ_LDJJ01000047.1"/>
</dbReference>
<sequence length="326" mass="34027">MGSRRGIIGLSLIELMIALLLGTLVIGAAIGIFLANRQTYRTTDSLGRIQENVRTAFELMARDMREAAGNPCSNSVPLVNVVNSAGTRWWTRLDTWGNAARGYGGTEAFADSEFGSGPAERISGTDAIELISTDSNVSTLESHDPAAATMLLNKANHGFVAGDLALVCNPRQASVFQVSSVVGSSIGHGTGGSPGNCTAALGMPLNCGGGATFKYPQPSSVVARLSATRWFIANNPNGRPSLYQTRLTSAGPVSQEVVEGVSSMTFTYLLDGAGSYVDAAAVGSSWPQLKAVRVSMTFIGEPNTGAGGVPLTRTLTQVVSIRNRNP</sequence>
<proteinExistence type="predicted"/>
<dbReference type="PATRIC" id="fig|405446.3.peg.2370"/>
<organism evidence="2 3">
    <name type="scientific">Stenotrophomonas terrae</name>
    <dbReference type="NCBI Taxonomy" id="405446"/>
    <lineage>
        <taxon>Bacteria</taxon>
        <taxon>Pseudomonadati</taxon>
        <taxon>Pseudomonadota</taxon>
        <taxon>Gammaproteobacteria</taxon>
        <taxon>Lysobacterales</taxon>
        <taxon>Lysobacteraceae</taxon>
        <taxon>Stenotrophomonas</taxon>
    </lineage>
</organism>